<accession>A0A318HX45</accession>
<evidence type="ECO:0000313" key="2">
    <source>
        <dbReference type="Proteomes" id="UP000248314"/>
    </source>
</evidence>
<evidence type="ECO:0000313" key="1">
    <source>
        <dbReference type="EMBL" id="PXX23009.1"/>
    </source>
</evidence>
<reference evidence="1 2" key="1">
    <citation type="submission" date="2018-05" db="EMBL/GenBank/DDBJ databases">
        <title>Genomic Encyclopedia of Type Strains, Phase I: the one thousand microbial genomes (KMG-I) project.</title>
        <authorList>
            <person name="Kyrpides N."/>
        </authorList>
    </citation>
    <scope>NUCLEOTIDE SEQUENCE [LARGE SCALE GENOMIC DNA]</scope>
    <source>
        <strain evidence="1 2">DSM 15611</strain>
    </source>
</reference>
<gene>
    <name evidence="1" type="ORF">EJ73_00990</name>
</gene>
<keyword evidence="2" id="KW-1185">Reference proteome</keyword>
<protein>
    <submittedName>
        <fullName evidence="1">Uncharacterized protein</fullName>
    </submittedName>
</protein>
<name>A0A318HX45_9BACT</name>
<organism evidence="1 2">
    <name type="scientific">Hoylesella shahii DSM 15611 = JCM 12083</name>
    <dbReference type="NCBI Taxonomy" id="1122991"/>
    <lineage>
        <taxon>Bacteria</taxon>
        <taxon>Pseudomonadati</taxon>
        <taxon>Bacteroidota</taxon>
        <taxon>Bacteroidia</taxon>
        <taxon>Bacteroidales</taxon>
        <taxon>Prevotellaceae</taxon>
        <taxon>Hoylesella</taxon>
    </lineage>
</organism>
<dbReference type="EMBL" id="QJJX01000008">
    <property type="protein sequence ID" value="PXX23009.1"/>
    <property type="molecule type" value="Genomic_DNA"/>
</dbReference>
<sequence>MSVAFKPEGSTQKKSPPVPFICLTPSLETQLRHIKIISPEDTTKRKKGA</sequence>
<dbReference type="Proteomes" id="UP000248314">
    <property type="component" value="Unassembled WGS sequence"/>
</dbReference>
<comment type="caution">
    <text evidence="1">The sequence shown here is derived from an EMBL/GenBank/DDBJ whole genome shotgun (WGS) entry which is preliminary data.</text>
</comment>
<dbReference type="AlphaFoldDB" id="A0A318HX45"/>
<proteinExistence type="predicted"/>